<keyword evidence="3" id="KW-1185">Reference proteome</keyword>
<feature type="compositionally biased region" description="Polar residues" evidence="1">
    <location>
        <begin position="221"/>
        <end position="232"/>
    </location>
</feature>
<dbReference type="Proteomes" id="UP000008631">
    <property type="component" value="Chromosome"/>
</dbReference>
<reference key="1">
    <citation type="submission" date="2010-11" db="EMBL/GenBank/DDBJ databases">
        <title>The complete sequence of chromosome of Isophaera pallida ATCC 43644.</title>
        <authorList>
            <consortium name="US DOE Joint Genome Institute (JGI-PGF)"/>
            <person name="Lucas S."/>
            <person name="Copeland A."/>
            <person name="Lapidus A."/>
            <person name="Bruce D."/>
            <person name="Goodwin L."/>
            <person name="Pitluck S."/>
            <person name="Kyrpides N."/>
            <person name="Mavromatis K."/>
            <person name="Pagani I."/>
            <person name="Ivanova N."/>
            <person name="Saunders E."/>
            <person name="Brettin T."/>
            <person name="Detter J.C."/>
            <person name="Han C."/>
            <person name="Tapia R."/>
            <person name="Land M."/>
            <person name="Hauser L."/>
            <person name="Markowitz V."/>
            <person name="Cheng J.-F."/>
            <person name="Hugenholtz P."/>
            <person name="Woyke T."/>
            <person name="Wu D."/>
            <person name="Eisen J.A."/>
        </authorList>
    </citation>
    <scope>NUCLEOTIDE SEQUENCE</scope>
    <source>
        <strain>ATCC 43644</strain>
    </source>
</reference>
<dbReference type="KEGG" id="ipa:Isop_3319"/>
<organism evidence="2 3">
    <name type="scientific">Isosphaera pallida (strain ATCC 43644 / DSM 9630 / IS1B)</name>
    <dbReference type="NCBI Taxonomy" id="575540"/>
    <lineage>
        <taxon>Bacteria</taxon>
        <taxon>Pseudomonadati</taxon>
        <taxon>Planctomycetota</taxon>
        <taxon>Planctomycetia</taxon>
        <taxon>Isosphaerales</taxon>
        <taxon>Isosphaeraceae</taxon>
        <taxon>Isosphaera</taxon>
    </lineage>
</organism>
<gene>
    <name evidence="2" type="ordered locus">Isop_3319</name>
</gene>
<evidence type="ECO:0000313" key="3">
    <source>
        <dbReference type="Proteomes" id="UP000008631"/>
    </source>
</evidence>
<name>E8R5X9_ISOPI</name>
<reference evidence="2 3" key="2">
    <citation type="journal article" date="2011" name="Stand. Genomic Sci.">
        <title>Complete genome sequence of Isosphaera pallida type strain (IS1B).</title>
        <authorList>
            <consortium name="US DOE Joint Genome Institute (JGI-PGF)"/>
            <person name="Goker M."/>
            <person name="Cleland D."/>
            <person name="Saunders E."/>
            <person name="Lapidus A."/>
            <person name="Nolan M."/>
            <person name="Lucas S."/>
            <person name="Hammon N."/>
            <person name="Deshpande S."/>
            <person name="Cheng J.F."/>
            <person name="Tapia R."/>
            <person name="Han C."/>
            <person name="Goodwin L."/>
            <person name="Pitluck S."/>
            <person name="Liolios K."/>
            <person name="Pagani I."/>
            <person name="Ivanova N."/>
            <person name="Mavromatis K."/>
            <person name="Pati A."/>
            <person name="Chen A."/>
            <person name="Palaniappan K."/>
            <person name="Land M."/>
            <person name="Hauser L."/>
            <person name="Chang Y.J."/>
            <person name="Jeffries C.D."/>
            <person name="Detter J.C."/>
            <person name="Beck B."/>
            <person name="Woyke T."/>
            <person name="Bristow J."/>
            <person name="Eisen J.A."/>
            <person name="Markowitz V."/>
            <person name="Hugenholtz P."/>
            <person name="Kyrpides N.C."/>
            <person name="Klenk H.P."/>
        </authorList>
    </citation>
    <scope>NUCLEOTIDE SEQUENCE [LARGE SCALE GENOMIC DNA]</scope>
    <source>
        <strain evidence="3">ATCC 43644 / DSM 9630 / IS1B</strain>
    </source>
</reference>
<dbReference type="RefSeq" id="WP_013566169.1">
    <property type="nucleotide sequence ID" value="NC_014962.1"/>
</dbReference>
<dbReference type="HOGENOM" id="CLU_1110244_0_0_0"/>
<dbReference type="InParanoid" id="E8R5X9"/>
<dbReference type="EMBL" id="CP002353">
    <property type="protein sequence ID" value="ADV63881.1"/>
    <property type="molecule type" value="Genomic_DNA"/>
</dbReference>
<sequence length="250" mass="27565">MNAMWSRLFTLNFRAMDQDDSIPKTNSPATDDDLANRLERLEQAHRRWRTLTLGLGLGVMALLADSVWTRHRSSDVLEARELIVRDDQGVIRARLSVDGDDGAQLVLQDERERPQLRLQGRADRSSYLEMLNPSAGDCRLILGAGSDGVAGLHLYDQHHLAATLRTDQQGSADLLFTPHRFGAAHSFAAASARTVDSTEPPARLALNWKPRANPDAAGSQPEASSPEFSQSPFVIDDALEEGDWAETVLE</sequence>
<evidence type="ECO:0000313" key="2">
    <source>
        <dbReference type="EMBL" id="ADV63881.1"/>
    </source>
</evidence>
<evidence type="ECO:0000256" key="1">
    <source>
        <dbReference type="SAM" id="MobiDB-lite"/>
    </source>
</evidence>
<feature type="region of interest" description="Disordered" evidence="1">
    <location>
        <begin position="209"/>
        <end position="232"/>
    </location>
</feature>
<proteinExistence type="predicted"/>
<protein>
    <submittedName>
        <fullName evidence="2">Uncharacterized protein</fullName>
    </submittedName>
</protein>
<accession>E8R5X9</accession>
<dbReference type="AlphaFoldDB" id="E8R5X9"/>